<gene>
    <name evidence="2" type="ORF">GLAREA_09207</name>
</gene>
<evidence type="ECO:0000256" key="1">
    <source>
        <dbReference type="SAM" id="MobiDB-lite"/>
    </source>
</evidence>
<dbReference type="KEGG" id="glz:GLAREA_09207"/>
<feature type="compositionally biased region" description="Polar residues" evidence="1">
    <location>
        <begin position="108"/>
        <end position="117"/>
    </location>
</feature>
<feature type="compositionally biased region" description="Polar residues" evidence="1">
    <location>
        <begin position="46"/>
        <end position="62"/>
    </location>
</feature>
<reference evidence="2 3" key="1">
    <citation type="journal article" date="2013" name="BMC Genomics">
        <title>Genomics-driven discovery of the pneumocandin biosynthetic gene cluster in the fungus Glarea lozoyensis.</title>
        <authorList>
            <person name="Chen L."/>
            <person name="Yue Q."/>
            <person name="Zhang X."/>
            <person name="Xiang M."/>
            <person name="Wang C."/>
            <person name="Li S."/>
            <person name="Che Y."/>
            <person name="Ortiz-Lopez F.J."/>
            <person name="Bills G.F."/>
            <person name="Liu X."/>
            <person name="An Z."/>
        </authorList>
    </citation>
    <scope>NUCLEOTIDE SEQUENCE [LARGE SCALE GENOMIC DNA]</scope>
    <source>
        <strain evidence="3">ATCC 20868 / MF5171</strain>
    </source>
</reference>
<protein>
    <recommendedName>
        <fullName evidence="4">Karyogamy protein</fullName>
    </recommendedName>
</protein>
<evidence type="ECO:0000313" key="2">
    <source>
        <dbReference type="EMBL" id="EPE37044.1"/>
    </source>
</evidence>
<evidence type="ECO:0000313" key="3">
    <source>
        <dbReference type="Proteomes" id="UP000016922"/>
    </source>
</evidence>
<dbReference type="GeneID" id="19468255"/>
<evidence type="ECO:0008006" key="4">
    <source>
        <dbReference type="Google" id="ProtNLM"/>
    </source>
</evidence>
<name>S3DIQ6_GLAL2</name>
<dbReference type="AlphaFoldDB" id="S3DIQ6"/>
<feature type="compositionally biased region" description="Low complexity" evidence="1">
    <location>
        <begin position="155"/>
        <end position="167"/>
    </location>
</feature>
<feature type="compositionally biased region" description="Polar residues" evidence="1">
    <location>
        <begin position="127"/>
        <end position="144"/>
    </location>
</feature>
<organism evidence="2 3">
    <name type="scientific">Glarea lozoyensis (strain ATCC 20868 / MF5171)</name>
    <dbReference type="NCBI Taxonomy" id="1116229"/>
    <lineage>
        <taxon>Eukaryota</taxon>
        <taxon>Fungi</taxon>
        <taxon>Dikarya</taxon>
        <taxon>Ascomycota</taxon>
        <taxon>Pezizomycotina</taxon>
        <taxon>Leotiomycetes</taxon>
        <taxon>Helotiales</taxon>
        <taxon>Helotiaceae</taxon>
        <taxon>Glarea</taxon>
    </lineage>
</organism>
<dbReference type="OMA" id="WKDECAG"/>
<dbReference type="RefSeq" id="XP_008076359.1">
    <property type="nucleotide sequence ID" value="XM_008078168.1"/>
</dbReference>
<sequence>MSAIPSRTRSLRKPSENGSRLGRSIASDLNEKNATTLPGPPERTSKSPSRLPTVRSTASRPTSLYGRPPSSSGSTVASKPSITRPPSASSISSKPGTTELQRRPSITRHATSPSTTEPIKKDRSRPPVTQSRHLRNVSTSSVSSVPRIPSHTRTKSSSTILTASTALRPPSQPPAKELPQPRHLRSDSQLKKPSFSTLQQHFSPAKSLAPKPHPAAFLAPPSPSKLPSNIAITAETAKLQNELLQLHLLHKDADLVTKEWKASAKQKLGQRFQDVVQRNDELVQLEVQETGNVNAAALKKWHDDAVLGWGLDERIQRLDELVNGVWNLSSENGKYARVVRKFERWLSRSQSILSSRSANLAEDEVIFIEPLDPTWHDECFHIARKLNEWKVVLKDLGSLDKKSSVGRVLDGFGVLVRGMSEELTAMGQIERGVMESEKNWIKELNDEESDEEGITAGACWRAR</sequence>
<dbReference type="Proteomes" id="UP000016922">
    <property type="component" value="Unassembled WGS sequence"/>
</dbReference>
<dbReference type="HOGENOM" id="CLU_030105_1_0_1"/>
<feature type="compositionally biased region" description="Polar residues" evidence="1">
    <location>
        <begin position="69"/>
        <end position="99"/>
    </location>
</feature>
<proteinExistence type="predicted"/>
<feature type="region of interest" description="Disordered" evidence="1">
    <location>
        <begin position="1"/>
        <end position="222"/>
    </location>
</feature>
<keyword evidence="3" id="KW-1185">Reference proteome</keyword>
<dbReference type="OrthoDB" id="5429993at2759"/>
<dbReference type="EMBL" id="KE145352">
    <property type="protein sequence ID" value="EPE37044.1"/>
    <property type="molecule type" value="Genomic_DNA"/>
</dbReference>
<accession>S3DIQ6</accession>
<dbReference type="eggNOG" id="ENOG502S23J">
    <property type="taxonomic scope" value="Eukaryota"/>
</dbReference>